<dbReference type="EMBL" id="JADNYJ010000011">
    <property type="protein sequence ID" value="KAF8908627.1"/>
    <property type="molecule type" value="Genomic_DNA"/>
</dbReference>
<dbReference type="AlphaFoldDB" id="A0A9P5NZ00"/>
<comment type="function">
    <text evidence="4">Component of the exocyst complex involved in the docking of exocytic vesicles with fusion sites on the plasma membrane.</text>
</comment>
<comment type="similarity">
    <text evidence="1 4">Belongs to the SEC5 family.</text>
</comment>
<comment type="caution">
    <text evidence="6">The sequence shown here is derived from an EMBL/GenBank/DDBJ whole genome shotgun (WGS) entry which is preliminary data.</text>
</comment>
<keyword evidence="3 4" id="KW-0268">Exocytosis</keyword>
<keyword evidence="7" id="KW-1185">Reference proteome</keyword>
<evidence type="ECO:0000313" key="6">
    <source>
        <dbReference type="EMBL" id="KAF8908627.1"/>
    </source>
</evidence>
<comment type="subunit">
    <text evidence="4">Component of the exocyst complex.</text>
</comment>
<evidence type="ECO:0000313" key="7">
    <source>
        <dbReference type="Proteomes" id="UP000724874"/>
    </source>
</evidence>
<dbReference type="GO" id="GO:0000145">
    <property type="term" value="C:exocyst"/>
    <property type="evidence" value="ECO:0007669"/>
    <property type="project" value="UniProtKB-UniRule"/>
</dbReference>
<protein>
    <recommendedName>
        <fullName evidence="4">Exocyst complex component SEC5</fullName>
    </recommendedName>
</protein>
<evidence type="ECO:0000256" key="2">
    <source>
        <dbReference type="ARBA" id="ARBA00022448"/>
    </source>
</evidence>
<keyword evidence="4" id="KW-0653">Protein transport</keyword>
<name>A0A9P5NZ00_GYMJU</name>
<dbReference type="Pfam" id="PF15469">
    <property type="entry name" value="Sec5"/>
    <property type="match status" value="1"/>
</dbReference>
<sequence length="915" mass="103208">MTRLNFNVDEATLLKTYQLSSLRPQTWEEVDYELLGENVSVQAGDEVDHVLYRAEREDLLGLGDDLDVAAKSTLLVTSKAFSPSQYLSYAHPNATYHDLVRGAEHLERSLEAREEALKMLVEDTLDSFVSVKSTVDSLCTVMRQEILAPDTGHATLRLRRHLKVSGAQRANQIFLPVLETASKAQKLRTTLGVFERSRFFFNLPSFIMESIDAGKYDLALRDYKKGKYLLENRPNQLLPIATADPSTQLLQQQQQRRILNKVWANVERAMDEMCKVLVARLEDSRRSLEEQEKTLVTIMELQSTDKSAWTYFDSHHTYIMGMMSSAYRAGVTIVEKTQQIASSNLPGPSEAGLESQLRTAMRRLESKQPELVLSKSSGDSTWHAILGMVQSISEAILTTLPTFWKISERFMNGKYRKANRVSEMGRNPTQCRTMAYDIVKLYVSLISQAFKLSEVVMASNSSDLGTHDLPPLFPRNSHSLATAYYLQKVLNEVQDCVVELEALNISDQVSAELKNLVEGLRWRFMDVLVHDWIRDAGIFYHLESWVVTSNDLGPRSASSLSAMESTSTHLLHYFELFQRHITTAMYKLSSDSHQLPLKSAKAYAAGKQPSALVMGQAFVKKITQGFLDAVYHFLDGLMVLVSDEAPLGYLEPEGSLLLENGTSLCELVDIKDSSIRLLIVIANLIHFGKYIVPGMVTELESIFGTSLVEDRKTLDSVIEELDKTLFEACTRPRVIKIKEELHDSILGGQVDWSRIGQPDAIRQYAYEIMNYLVDVHAQVCSISPSLLDRTLNALINELVKEASKSFQKIRRFGTGGLLLAVMEMTFMHKSLGYYGRDTSAGKAMEDIYIKQIPKAYAPSSKDADFRTSFDVMQKVLAEARRTTGVQFLCFRKMNLKEKDGSGTDNGKRKNRSKRE</sequence>
<dbReference type="PANTHER" id="PTHR13043:SF1">
    <property type="entry name" value="EXOCYST COMPLEX COMPONENT 2"/>
    <property type="match status" value="1"/>
</dbReference>
<evidence type="ECO:0000259" key="5">
    <source>
        <dbReference type="Pfam" id="PF15469"/>
    </source>
</evidence>
<dbReference type="OrthoDB" id="26242at2759"/>
<dbReference type="GO" id="GO:0015031">
    <property type="term" value="P:protein transport"/>
    <property type="evidence" value="ECO:0007669"/>
    <property type="project" value="UniProtKB-KW"/>
</dbReference>
<accession>A0A9P5NZ00</accession>
<evidence type="ECO:0000256" key="4">
    <source>
        <dbReference type="RuleBase" id="RU365069"/>
    </source>
</evidence>
<reference evidence="6" key="1">
    <citation type="submission" date="2020-11" db="EMBL/GenBank/DDBJ databases">
        <authorList>
            <consortium name="DOE Joint Genome Institute"/>
            <person name="Ahrendt S."/>
            <person name="Riley R."/>
            <person name="Andreopoulos W."/>
            <person name="LaButti K."/>
            <person name="Pangilinan J."/>
            <person name="Ruiz-duenas F.J."/>
            <person name="Barrasa J.M."/>
            <person name="Sanchez-Garcia M."/>
            <person name="Camarero S."/>
            <person name="Miyauchi S."/>
            <person name="Serrano A."/>
            <person name="Linde D."/>
            <person name="Babiker R."/>
            <person name="Drula E."/>
            <person name="Ayuso-Fernandez I."/>
            <person name="Pacheco R."/>
            <person name="Padilla G."/>
            <person name="Ferreira P."/>
            <person name="Barriuso J."/>
            <person name="Kellner H."/>
            <person name="Castanera R."/>
            <person name="Alfaro M."/>
            <person name="Ramirez L."/>
            <person name="Pisabarro A.G."/>
            <person name="Kuo A."/>
            <person name="Tritt A."/>
            <person name="Lipzen A."/>
            <person name="He G."/>
            <person name="Yan M."/>
            <person name="Ng V."/>
            <person name="Cullen D."/>
            <person name="Martin F."/>
            <person name="Rosso M.-N."/>
            <person name="Henrissat B."/>
            <person name="Hibbett D."/>
            <person name="Martinez A.T."/>
            <person name="Grigoriev I.V."/>
        </authorList>
    </citation>
    <scope>NUCLEOTIDE SEQUENCE</scope>
    <source>
        <strain evidence="6">AH 44721</strain>
    </source>
</reference>
<evidence type="ECO:0000256" key="3">
    <source>
        <dbReference type="ARBA" id="ARBA00022483"/>
    </source>
</evidence>
<dbReference type="GO" id="GO:0006893">
    <property type="term" value="P:Golgi to plasma membrane transport"/>
    <property type="evidence" value="ECO:0007669"/>
    <property type="project" value="UniProtKB-UniRule"/>
</dbReference>
<dbReference type="Proteomes" id="UP000724874">
    <property type="component" value="Unassembled WGS sequence"/>
</dbReference>
<keyword evidence="2 4" id="KW-0813">Transport</keyword>
<evidence type="ECO:0000256" key="1">
    <source>
        <dbReference type="ARBA" id="ARBA00010578"/>
    </source>
</evidence>
<dbReference type="InterPro" id="IPR039481">
    <property type="entry name" value="EXOC2/Sec5_N_dom"/>
</dbReference>
<organism evidence="6 7">
    <name type="scientific">Gymnopilus junonius</name>
    <name type="common">Spectacular rustgill mushroom</name>
    <name type="synonym">Gymnopilus spectabilis subsp. junonius</name>
    <dbReference type="NCBI Taxonomy" id="109634"/>
    <lineage>
        <taxon>Eukaryota</taxon>
        <taxon>Fungi</taxon>
        <taxon>Dikarya</taxon>
        <taxon>Basidiomycota</taxon>
        <taxon>Agaricomycotina</taxon>
        <taxon>Agaricomycetes</taxon>
        <taxon>Agaricomycetidae</taxon>
        <taxon>Agaricales</taxon>
        <taxon>Agaricineae</taxon>
        <taxon>Hymenogastraceae</taxon>
        <taxon>Gymnopilus</taxon>
    </lineage>
</organism>
<gene>
    <name evidence="6" type="ORF">CPB84DRAFT_1813328</name>
</gene>
<feature type="domain" description="Exocyst complex component EXOC2/Sec5 N-terminal" evidence="5">
    <location>
        <begin position="61"/>
        <end position="890"/>
    </location>
</feature>
<dbReference type="InterPro" id="IPR029175">
    <property type="entry name" value="EXOC2/Sec5"/>
</dbReference>
<dbReference type="PANTHER" id="PTHR13043">
    <property type="entry name" value="EXOCYST COMPLEX COMPONENT SEC5"/>
    <property type="match status" value="1"/>
</dbReference>
<dbReference type="GO" id="GO:0006887">
    <property type="term" value="P:exocytosis"/>
    <property type="evidence" value="ECO:0007669"/>
    <property type="project" value="UniProtKB-KW"/>
</dbReference>
<proteinExistence type="inferred from homology"/>